<dbReference type="OrthoDB" id="48306at2759"/>
<protein>
    <submittedName>
        <fullName evidence="1">TraB domain-containing protein</fullName>
    </submittedName>
</protein>
<dbReference type="InterPro" id="IPR002816">
    <property type="entry name" value="TraB/PrgY/GumN_fam"/>
</dbReference>
<dbReference type="PANTHER" id="PTHR21530:SF7">
    <property type="entry name" value="TRAB DOMAIN-CONTAINING PROTEIN"/>
    <property type="match status" value="1"/>
</dbReference>
<evidence type="ECO:0000313" key="1">
    <source>
        <dbReference type="EMBL" id="KAJ6645743.1"/>
    </source>
</evidence>
<comment type="caution">
    <text evidence="1">The sequence shown here is derived from an EMBL/GenBank/DDBJ whole genome shotgun (WGS) entry which is preliminary data.</text>
</comment>
<dbReference type="EMBL" id="WJQU01000001">
    <property type="protein sequence ID" value="KAJ6645743.1"/>
    <property type="molecule type" value="Genomic_DNA"/>
</dbReference>
<accession>A0A9Q0S6D4</accession>
<organism evidence="1 2">
    <name type="scientific">Pseudolycoriella hygida</name>
    <dbReference type="NCBI Taxonomy" id="35572"/>
    <lineage>
        <taxon>Eukaryota</taxon>
        <taxon>Metazoa</taxon>
        <taxon>Ecdysozoa</taxon>
        <taxon>Arthropoda</taxon>
        <taxon>Hexapoda</taxon>
        <taxon>Insecta</taxon>
        <taxon>Pterygota</taxon>
        <taxon>Neoptera</taxon>
        <taxon>Endopterygota</taxon>
        <taxon>Diptera</taxon>
        <taxon>Nematocera</taxon>
        <taxon>Sciaroidea</taxon>
        <taxon>Sciaridae</taxon>
        <taxon>Pseudolycoriella</taxon>
    </lineage>
</organism>
<sequence>LDMVLEKLARYFRDVLASPGRAESDVEKASAPLIQPTFWEISKIHKLMVDLTILIKIQQQRMMSFTLNVDTPPTNRSINFEESSLGNKDLLLKMCKGNVLSSSCKGNVPSSSQQIKIYETTEEFNQNLPPTVTLLRNQYGCKVYVVGTAHYSLESQNDVALVIRNVKPDVIMYELCMGRGYIATGDEEELFQQCGAPMTLSQMKLVFGKYGYTMFSIIYVLMMRMNSMLTRRLGRAPGGEFRRAHQEAAKLGEEVAEYFGDRLLDITLSRAIYGLTLWQSLKLMCRLIFCNKQVSEYEVDAYRTNDFADEYAKVASGCPSFHDAFVTERDLFLCHTLQGLAVPVYTRTGARPLTVVGVVGIGHIDGIKNIWRKVDEKQLKGLDTVRGPTLSVRMFEMTVKAGVLFLAAYGLHKISQIGKMEFGSITIRFI</sequence>
<dbReference type="CDD" id="cd14726">
    <property type="entry name" value="TraB_PrgY-like"/>
    <property type="match status" value="1"/>
</dbReference>
<name>A0A9Q0S6D4_9DIPT</name>
<keyword evidence="2" id="KW-1185">Reference proteome</keyword>
<dbReference type="PANTHER" id="PTHR21530">
    <property type="entry name" value="PHEROMONE SHUTDOWN PROTEIN"/>
    <property type="match status" value="1"/>
</dbReference>
<dbReference type="Proteomes" id="UP001151699">
    <property type="component" value="Chromosome A"/>
</dbReference>
<gene>
    <name evidence="1" type="primary">TRABD</name>
    <name evidence="1" type="ORF">Bhyg_00952</name>
</gene>
<evidence type="ECO:0000313" key="2">
    <source>
        <dbReference type="Proteomes" id="UP001151699"/>
    </source>
</evidence>
<dbReference type="InterPro" id="IPR046345">
    <property type="entry name" value="TraB_PrgY-like"/>
</dbReference>
<proteinExistence type="predicted"/>
<feature type="non-terminal residue" evidence="1">
    <location>
        <position position="1"/>
    </location>
</feature>
<dbReference type="Pfam" id="PF01963">
    <property type="entry name" value="TraB_PrgY_gumN"/>
    <property type="match status" value="1"/>
</dbReference>
<dbReference type="AlphaFoldDB" id="A0A9Q0S6D4"/>
<reference evidence="1" key="1">
    <citation type="submission" date="2022-07" db="EMBL/GenBank/DDBJ databases">
        <authorList>
            <person name="Trinca V."/>
            <person name="Uliana J.V.C."/>
            <person name="Torres T.T."/>
            <person name="Ward R.J."/>
            <person name="Monesi N."/>
        </authorList>
    </citation>
    <scope>NUCLEOTIDE SEQUENCE</scope>
    <source>
        <strain evidence="1">HSMRA1968</strain>
        <tissue evidence="1">Whole embryos</tissue>
    </source>
</reference>